<dbReference type="EMBL" id="QYUJ01000014">
    <property type="protein sequence ID" value="RJF73613.1"/>
    <property type="molecule type" value="Genomic_DNA"/>
</dbReference>
<keyword evidence="1" id="KW-0067">ATP-binding</keyword>
<dbReference type="OrthoDB" id="9805698at2"/>
<keyword evidence="1" id="KW-0547">Nucleotide-binding</keyword>
<dbReference type="Pfam" id="PF13671">
    <property type="entry name" value="AAA_33"/>
    <property type="match status" value="1"/>
</dbReference>
<dbReference type="Gene3D" id="3.40.50.300">
    <property type="entry name" value="P-loop containing nucleotide triphosphate hydrolases"/>
    <property type="match status" value="1"/>
</dbReference>
<dbReference type="InterPro" id="IPR027417">
    <property type="entry name" value="P-loop_NTPase"/>
</dbReference>
<keyword evidence="2" id="KW-1185">Reference proteome</keyword>
<evidence type="ECO:0000313" key="1">
    <source>
        <dbReference type="EMBL" id="RJF73613.1"/>
    </source>
</evidence>
<organism evidence="1 2">
    <name type="scientific">Deinococcus cavernae</name>
    <dbReference type="NCBI Taxonomy" id="2320857"/>
    <lineage>
        <taxon>Bacteria</taxon>
        <taxon>Thermotogati</taxon>
        <taxon>Deinococcota</taxon>
        <taxon>Deinococci</taxon>
        <taxon>Deinococcales</taxon>
        <taxon>Deinococcaceae</taxon>
        <taxon>Deinococcus</taxon>
    </lineage>
</organism>
<dbReference type="GO" id="GO:0005524">
    <property type="term" value="F:ATP binding"/>
    <property type="evidence" value="ECO:0007669"/>
    <property type="project" value="UniProtKB-KW"/>
</dbReference>
<comment type="caution">
    <text evidence="1">The sequence shown here is derived from an EMBL/GenBank/DDBJ whole genome shotgun (WGS) entry which is preliminary data.</text>
</comment>
<gene>
    <name evidence="1" type="ORF">D3875_08335</name>
</gene>
<reference evidence="1 2" key="1">
    <citation type="submission" date="2018-09" db="EMBL/GenBank/DDBJ databases">
        <authorList>
            <person name="Zhu H."/>
        </authorList>
    </citation>
    <scope>NUCLEOTIDE SEQUENCE [LARGE SCALE GENOMIC DNA]</scope>
    <source>
        <strain evidence="1 2">K2S05-167</strain>
    </source>
</reference>
<dbReference type="AlphaFoldDB" id="A0A418VBU4"/>
<protein>
    <submittedName>
        <fullName evidence="1">ATP-binding protein</fullName>
    </submittedName>
</protein>
<dbReference type="SUPFAM" id="SSF52540">
    <property type="entry name" value="P-loop containing nucleoside triphosphate hydrolases"/>
    <property type="match status" value="1"/>
</dbReference>
<accession>A0A418VBU4</accession>
<sequence length="147" mass="16634">MCGPAGSGKTSYALRLEKAGMVRLSFDVEAWRRGITRMPLAPDVHRSIELDLQKRLLELVEAGRDVVLDFSFWSKKMRDTYRQLLAPLGVVPETISFATDRETILRRLQQRQGGHPDDFALPVELAMQYFDGFEVPTADEGPLTVVR</sequence>
<dbReference type="Proteomes" id="UP000286287">
    <property type="component" value="Unassembled WGS sequence"/>
</dbReference>
<proteinExistence type="predicted"/>
<name>A0A418VBU4_9DEIO</name>
<evidence type="ECO:0000313" key="2">
    <source>
        <dbReference type="Proteomes" id="UP000286287"/>
    </source>
</evidence>